<feature type="repeat" description="TPR" evidence="3">
    <location>
        <begin position="480"/>
        <end position="513"/>
    </location>
</feature>
<comment type="caution">
    <text evidence="5">The sequence shown here is derived from an EMBL/GenBank/DDBJ whole genome shotgun (WGS) entry which is preliminary data.</text>
</comment>
<proteinExistence type="predicted"/>
<feature type="domain" description="CHAT" evidence="4">
    <location>
        <begin position="96"/>
        <end position="393"/>
    </location>
</feature>
<keyword evidence="1" id="KW-0677">Repeat</keyword>
<name>A0A1E5QQC3_9CYAN</name>
<dbReference type="Pfam" id="PF12770">
    <property type="entry name" value="CHAT"/>
    <property type="match status" value="1"/>
</dbReference>
<dbReference type="PROSITE" id="PS50005">
    <property type="entry name" value="TPR"/>
    <property type="match status" value="2"/>
</dbReference>
<dbReference type="OrthoDB" id="474997at2"/>
<reference evidence="5" key="1">
    <citation type="submission" date="2016-09" db="EMBL/GenBank/DDBJ databases">
        <title>Draft genome of thermotolerant cyanobacterium Desertifilum sp. strain IPPAS B-1220.</title>
        <authorList>
            <person name="Sinetova M.A."/>
            <person name="Bolakhan K."/>
            <person name="Zayadan B.K."/>
            <person name="Mironov K.S."/>
            <person name="Ustinova V."/>
            <person name="Kupriyanova E.V."/>
            <person name="Sidorov R.A."/>
            <person name="Skrypnik A.N."/>
            <person name="Gogoleva N.E."/>
            <person name="Gogolev Y.V."/>
            <person name="Los D.A."/>
        </authorList>
    </citation>
    <scope>NUCLEOTIDE SEQUENCE [LARGE SCALE GENOMIC DNA]</scope>
    <source>
        <strain evidence="5">IPPAS B-1220</strain>
    </source>
</reference>
<dbReference type="PANTHER" id="PTHR44943">
    <property type="entry name" value="CELLULOSE SYNTHASE OPERON PROTEIN C"/>
    <property type="match status" value="1"/>
</dbReference>
<dbReference type="PANTHER" id="PTHR44943:SF8">
    <property type="entry name" value="TPR REPEAT-CONTAINING PROTEIN MJ0263"/>
    <property type="match status" value="1"/>
</dbReference>
<evidence type="ECO:0000256" key="1">
    <source>
        <dbReference type="ARBA" id="ARBA00022737"/>
    </source>
</evidence>
<dbReference type="InterPro" id="IPR024983">
    <property type="entry name" value="CHAT_dom"/>
</dbReference>
<dbReference type="SMART" id="SM00028">
    <property type="entry name" value="TPR"/>
    <property type="match status" value="3"/>
</dbReference>
<evidence type="ECO:0000256" key="3">
    <source>
        <dbReference type="PROSITE-ProRule" id="PRU00339"/>
    </source>
</evidence>
<dbReference type="Pfam" id="PF13414">
    <property type="entry name" value="TPR_11"/>
    <property type="match status" value="1"/>
</dbReference>
<dbReference type="InterPro" id="IPR051685">
    <property type="entry name" value="Ycf3/AcsC/BcsC/TPR_MFPF"/>
</dbReference>
<evidence type="ECO:0000259" key="4">
    <source>
        <dbReference type="Pfam" id="PF12770"/>
    </source>
</evidence>
<organism evidence="5">
    <name type="scientific">Desertifilum tharense IPPAS B-1220</name>
    <dbReference type="NCBI Taxonomy" id="1781255"/>
    <lineage>
        <taxon>Bacteria</taxon>
        <taxon>Bacillati</taxon>
        <taxon>Cyanobacteriota</taxon>
        <taxon>Cyanophyceae</taxon>
        <taxon>Desertifilales</taxon>
        <taxon>Desertifilaceae</taxon>
        <taxon>Desertifilum</taxon>
    </lineage>
</organism>
<dbReference type="RefSeq" id="WP_069965565.1">
    <property type="nucleotide sequence ID" value="NZ_CM124774.1"/>
</dbReference>
<feature type="repeat" description="TPR" evidence="3">
    <location>
        <begin position="446"/>
        <end position="479"/>
    </location>
</feature>
<dbReference type="InterPro" id="IPR011990">
    <property type="entry name" value="TPR-like_helical_dom_sf"/>
</dbReference>
<dbReference type="SUPFAM" id="SSF48452">
    <property type="entry name" value="TPR-like"/>
    <property type="match status" value="2"/>
</dbReference>
<dbReference type="PROSITE" id="PS50293">
    <property type="entry name" value="TPR_REGION"/>
    <property type="match status" value="1"/>
</dbReference>
<dbReference type="STRING" id="1781255.BH720_02450"/>
<keyword evidence="2 3" id="KW-0802">TPR repeat</keyword>
<protein>
    <recommendedName>
        <fullName evidence="4">CHAT domain-containing protein</fullName>
    </recommendedName>
</protein>
<dbReference type="InterPro" id="IPR019734">
    <property type="entry name" value="TPR_rpt"/>
</dbReference>
<evidence type="ECO:0000313" key="5">
    <source>
        <dbReference type="EMBL" id="OEJ76856.1"/>
    </source>
</evidence>
<sequence length="812" mass="89119">MTQEFHLSVTPVGADKYLVRTELVAPGVRLAEEQVEWPIDEWLNQAKHLLNDPLTGLLQSQDRHRYSSLYHSTADRDDFGDETIATASVPTSLVSLGQQLYAAIFQGTLHDSWMMAQAIANHSGEVLRLRLGLKDRRLARLPWEVMHAGGLNTVEGFRPLATGTDVVFCRYQPIFTGITPLETHRGPLKILMAIAAPTDRETLELQREARHLQAELQTPASANAPEIQLTILSQPDREQLAQALEQGDYQVFHYAGHSNLGASGGDIYLVSERTGLTEKLSGEDLAGLLVNNGVRMAVFNSCRGADAATAEWFDEDLGPSLGERNLAEALVRRGIPGVLAMAERIPDRVALTLSQLFYRNLKQGYPVDLSLSRARAGLIAAYGSHQLYWALPILFLQPGFDGQLLATAQEEPQESVGEDSPETVSYSLSETINHCLQQIAANPQDYEAYNLLGSALYQRAAVADAIAAYEKALQIHPNYADAHNNLGVVFYEQGRLADAIAAYQRALTLNPDHQSANENLTLALQHLEEDSVEVAPVVEAPTPPPVTPIPAQPPAARRWKWGLGLGVLCSVILTFGLYRSLSQPPTAIEFPPVPATLGGDPNSSESITARASQHFRQGEIEAGVKDVEILLDREVLNFANAAIASVSDRQLDRPEISFLRGRIAWQAIQKGDPNYSLDDTRRFWEQAVRGDSTNLTYQNALGFAYYAEGELRRANQTWLRVLELAETQGSATSPSAEALTAYAGLALVSYEAAQAQPPAQRLEGLQRAQELYQLVLSTDPTRFSLEALGRNWLWTPTALQNWRSLSQSSGAG</sequence>
<evidence type="ECO:0000256" key="2">
    <source>
        <dbReference type="ARBA" id="ARBA00022803"/>
    </source>
</evidence>
<dbReference type="Gene3D" id="1.25.40.10">
    <property type="entry name" value="Tetratricopeptide repeat domain"/>
    <property type="match status" value="3"/>
</dbReference>
<gene>
    <name evidence="5" type="ORF">BH720_02450</name>
</gene>
<accession>A0A1E5QQC3</accession>
<dbReference type="AlphaFoldDB" id="A0A1E5QQC3"/>
<dbReference type="EMBL" id="MJGC01000025">
    <property type="protein sequence ID" value="OEJ76856.1"/>
    <property type="molecule type" value="Genomic_DNA"/>
</dbReference>